<comment type="caution">
    <text evidence="3">The sequence shown here is derived from an EMBL/GenBank/DDBJ whole genome shotgun (WGS) entry which is preliminary data.</text>
</comment>
<feature type="transmembrane region" description="Helical" evidence="1">
    <location>
        <begin position="62"/>
        <end position="83"/>
    </location>
</feature>
<protein>
    <submittedName>
        <fullName evidence="3">Uncharacterized protein</fullName>
    </submittedName>
</protein>
<keyword evidence="2" id="KW-0732">Signal</keyword>
<feature type="transmembrane region" description="Helical" evidence="1">
    <location>
        <begin position="112"/>
        <end position="131"/>
    </location>
</feature>
<feature type="transmembrane region" description="Helical" evidence="1">
    <location>
        <begin position="37"/>
        <end position="55"/>
    </location>
</feature>
<proteinExistence type="predicted"/>
<dbReference type="RefSeq" id="WP_250932780.1">
    <property type="nucleotide sequence ID" value="NZ_JAMQBK010000097.1"/>
</dbReference>
<sequence>MRQFSILDLLAITAVVALHLAALPAEAATGGSDLAALLYFTPTAFTCLLHLRLRLTITSAIVVHYVASAAWTFLHAVGLNFAINAHNLQDPDPRRDYQIEIYSNAWNDTVAMLGWGIAFAAVYGVICYTAVTASAGRDTTPDVLESQGEG</sequence>
<keyword evidence="4" id="KW-1185">Reference proteome</keyword>
<evidence type="ECO:0000313" key="4">
    <source>
        <dbReference type="Proteomes" id="UP001202961"/>
    </source>
</evidence>
<name>A0ABT0UCG3_9BACT</name>
<evidence type="ECO:0000256" key="2">
    <source>
        <dbReference type="SAM" id="SignalP"/>
    </source>
</evidence>
<evidence type="ECO:0000313" key="3">
    <source>
        <dbReference type="EMBL" id="MCM2374719.1"/>
    </source>
</evidence>
<dbReference type="Proteomes" id="UP001202961">
    <property type="component" value="Unassembled WGS sequence"/>
</dbReference>
<keyword evidence="1" id="KW-1133">Transmembrane helix</keyword>
<feature type="chain" id="PRO_5046113249" evidence="2">
    <location>
        <begin position="28"/>
        <end position="150"/>
    </location>
</feature>
<keyword evidence="1" id="KW-0812">Transmembrane</keyword>
<keyword evidence="1" id="KW-0472">Membrane</keyword>
<accession>A0ABT0UCG3</accession>
<dbReference type="EMBL" id="JAMQBK010000097">
    <property type="protein sequence ID" value="MCM2374719.1"/>
    <property type="molecule type" value="Genomic_DNA"/>
</dbReference>
<evidence type="ECO:0000256" key="1">
    <source>
        <dbReference type="SAM" id="Phobius"/>
    </source>
</evidence>
<gene>
    <name evidence="3" type="ORF">NB063_29195</name>
</gene>
<feature type="signal peptide" evidence="2">
    <location>
        <begin position="1"/>
        <end position="27"/>
    </location>
</feature>
<reference evidence="3 4" key="1">
    <citation type="journal article" date="2022" name="Syst. Appl. Microbiol.">
        <title>Rhodopirellula aestuarii sp. nov., a novel member of the genus Rhodopirellula isolated from brackish sediments collected in the Tagus River estuary, Portugal.</title>
        <authorList>
            <person name="Vitorino I.R."/>
            <person name="Klimek D."/>
            <person name="Calusinska M."/>
            <person name="Lobo-da-Cunha A."/>
            <person name="Vasconcelos V."/>
            <person name="Lage O.M."/>
        </authorList>
    </citation>
    <scope>NUCLEOTIDE SEQUENCE [LARGE SCALE GENOMIC DNA]</scope>
    <source>
        <strain evidence="3 4">ICT_H3.1</strain>
    </source>
</reference>
<organism evidence="3 4">
    <name type="scientific">Aporhodopirellula aestuarii</name>
    <dbReference type="NCBI Taxonomy" id="2950107"/>
    <lineage>
        <taxon>Bacteria</taxon>
        <taxon>Pseudomonadati</taxon>
        <taxon>Planctomycetota</taxon>
        <taxon>Planctomycetia</taxon>
        <taxon>Pirellulales</taxon>
        <taxon>Pirellulaceae</taxon>
        <taxon>Aporhodopirellula</taxon>
    </lineage>
</organism>